<evidence type="ECO:0000313" key="3">
    <source>
        <dbReference type="EMBL" id="KAK4543367.1"/>
    </source>
</evidence>
<feature type="transmembrane region" description="Helical" evidence="2">
    <location>
        <begin position="121"/>
        <end position="141"/>
    </location>
</feature>
<proteinExistence type="predicted"/>
<name>A0AAV9JDW1_9PEZI</name>
<dbReference type="AlphaFoldDB" id="A0AAV9JDW1"/>
<protein>
    <recommendedName>
        <fullName evidence="5">Transmembrane protein</fullName>
    </recommendedName>
</protein>
<reference evidence="3 4" key="1">
    <citation type="submission" date="2021-11" db="EMBL/GenBank/DDBJ databases">
        <title>Black yeast isolated from Biological Soil Crust.</title>
        <authorList>
            <person name="Kurbessoian T."/>
        </authorList>
    </citation>
    <scope>NUCLEOTIDE SEQUENCE [LARGE SCALE GENOMIC DNA]</scope>
    <source>
        <strain evidence="3 4">CCFEE 5522</strain>
    </source>
</reference>
<organism evidence="3 4">
    <name type="scientific">Oleoguttula mirabilis</name>
    <dbReference type="NCBI Taxonomy" id="1507867"/>
    <lineage>
        <taxon>Eukaryota</taxon>
        <taxon>Fungi</taxon>
        <taxon>Dikarya</taxon>
        <taxon>Ascomycota</taxon>
        <taxon>Pezizomycotina</taxon>
        <taxon>Dothideomycetes</taxon>
        <taxon>Dothideomycetidae</taxon>
        <taxon>Mycosphaerellales</taxon>
        <taxon>Teratosphaeriaceae</taxon>
        <taxon>Oleoguttula</taxon>
    </lineage>
</organism>
<keyword evidence="2" id="KW-1133">Transmembrane helix</keyword>
<evidence type="ECO:0008006" key="5">
    <source>
        <dbReference type="Google" id="ProtNLM"/>
    </source>
</evidence>
<evidence type="ECO:0000256" key="2">
    <source>
        <dbReference type="SAM" id="Phobius"/>
    </source>
</evidence>
<comment type="caution">
    <text evidence="3">The sequence shown here is derived from an EMBL/GenBank/DDBJ whole genome shotgun (WGS) entry which is preliminary data.</text>
</comment>
<sequence length="149" mass="16925">MPPRARRLSAIQAPAPPAAVSPAFATAPTHPSTLPRRDPLETDFDYASRLHATELLRDAHNDETSALRSRQDKQIAELEVLVAALSEKQKAILLRRYEDLASRQVHELRERLVWERFCRRVGVWVGMAVVLALLGVLWVVVHGDDRFRF</sequence>
<keyword evidence="2" id="KW-0812">Transmembrane</keyword>
<accession>A0AAV9JDW1</accession>
<evidence type="ECO:0000313" key="4">
    <source>
        <dbReference type="Proteomes" id="UP001324427"/>
    </source>
</evidence>
<dbReference type="Proteomes" id="UP001324427">
    <property type="component" value="Unassembled WGS sequence"/>
</dbReference>
<evidence type="ECO:0000256" key="1">
    <source>
        <dbReference type="SAM" id="MobiDB-lite"/>
    </source>
</evidence>
<dbReference type="EMBL" id="JAVFHQ010000032">
    <property type="protein sequence ID" value="KAK4543367.1"/>
    <property type="molecule type" value="Genomic_DNA"/>
</dbReference>
<feature type="region of interest" description="Disordered" evidence="1">
    <location>
        <begin position="1"/>
        <end position="39"/>
    </location>
</feature>
<keyword evidence="4" id="KW-1185">Reference proteome</keyword>
<gene>
    <name evidence="3" type="ORF">LTR36_005510</name>
</gene>
<keyword evidence="2" id="KW-0472">Membrane</keyword>